<dbReference type="GO" id="GO:0033551">
    <property type="term" value="C:monopolin complex"/>
    <property type="evidence" value="ECO:0007669"/>
    <property type="project" value="InterPro"/>
</dbReference>
<feature type="compositionally biased region" description="Basic and acidic residues" evidence="2">
    <location>
        <begin position="51"/>
        <end position="60"/>
    </location>
</feature>
<dbReference type="EMBL" id="JAAECE010000006">
    <property type="protein sequence ID" value="KAF1799944.1"/>
    <property type="molecule type" value="Genomic_DNA"/>
</dbReference>
<dbReference type="AlphaFoldDB" id="A0A8H4BDB4"/>
<dbReference type="GO" id="GO:0045144">
    <property type="term" value="P:meiotic sister chromatid segregation"/>
    <property type="evidence" value="ECO:0007669"/>
    <property type="project" value="TreeGrafter"/>
</dbReference>
<organism evidence="4 5">
    <name type="scientific">Mucor circinelloides f. lusitanicus</name>
    <name type="common">Mucor racemosus var. lusitanicus</name>
    <dbReference type="NCBI Taxonomy" id="29924"/>
    <lineage>
        <taxon>Eukaryota</taxon>
        <taxon>Fungi</taxon>
        <taxon>Fungi incertae sedis</taxon>
        <taxon>Mucoromycota</taxon>
        <taxon>Mucoromycotina</taxon>
        <taxon>Mucoromycetes</taxon>
        <taxon>Mucorales</taxon>
        <taxon>Mucorineae</taxon>
        <taxon>Mucoraceae</taxon>
        <taxon>Mucor</taxon>
    </lineage>
</organism>
<evidence type="ECO:0000313" key="5">
    <source>
        <dbReference type="Proteomes" id="UP000469890"/>
    </source>
</evidence>
<evidence type="ECO:0000313" key="4">
    <source>
        <dbReference type="EMBL" id="KAF1799944.1"/>
    </source>
</evidence>
<evidence type="ECO:0000256" key="2">
    <source>
        <dbReference type="SAM" id="MobiDB-lite"/>
    </source>
</evidence>
<sequence>MAGEPSTHDTLERMTRDMTHQEALAQSRRRLTSTANNRIQLTRPKMTPPNDTRHTNTAHHDPALLGRKETSNALNLIDRSLENVPPVRRRTVQIKEILAPQRPADIIGHNSNLGGNEAYGYNRMENSRKRLAADVDNFTQLKETRVHDPVNAYASNDFSWELRQCQEELREAREQLQAYKEQLAEKTIQYEEVLNVRTSEPEKALEDFQHWTQNTEEGYLELRNQFEIVWNKSKEMDLALDGGDSKQDETAKLRNLVRQLEIELEQKNAQLNEQNKVSAEDAQHLLELYTDLTGLIVQDTKTKKGVTSYKCLITGKNGALQFALSIGTGSNAYVFYSPVLERHRDSKLIQNFPAFLKEDIEFTKDNLHSFFTTLSQVMNK</sequence>
<protein>
    <recommendedName>
        <fullName evidence="3">Monopolin complex subunit Csm1/Pcs1 C-terminal domain-containing protein</fullName>
    </recommendedName>
</protein>
<dbReference type="PANTHER" id="PTHR28006:SF1">
    <property type="entry name" value="MONOPOLIN COMPLEX SUBUNIT CSM1"/>
    <property type="match status" value="1"/>
</dbReference>
<dbReference type="Proteomes" id="UP000469890">
    <property type="component" value="Unassembled WGS sequence"/>
</dbReference>
<feature type="region of interest" description="Disordered" evidence="2">
    <location>
        <begin position="26"/>
        <end position="60"/>
    </location>
</feature>
<name>A0A8H4BDB4_MUCCL</name>
<proteinExistence type="predicted"/>
<feature type="domain" description="Monopolin complex subunit Csm1/Pcs1 C-terminal" evidence="3">
    <location>
        <begin position="284"/>
        <end position="364"/>
    </location>
</feature>
<feature type="coiled-coil region" evidence="1">
    <location>
        <begin position="246"/>
        <end position="277"/>
    </location>
</feature>
<dbReference type="Gene3D" id="3.90.1150.80">
    <property type="match status" value="1"/>
</dbReference>
<dbReference type="InterPro" id="IPR038608">
    <property type="entry name" value="Csm1/Pcs1_C_sf"/>
</dbReference>
<dbReference type="GO" id="GO:0005730">
    <property type="term" value="C:nucleolus"/>
    <property type="evidence" value="ECO:0007669"/>
    <property type="project" value="TreeGrafter"/>
</dbReference>
<accession>A0A8H4BDB4</accession>
<keyword evidence="1" id="KW-0175">Coiled coil</keyword>
<dbReference type="GO" id="GO:0034506">
    <property type="term" value="C:chromosome, centromeric core domain"/>
    <property type="evidence" value="ECO:0007669"/>
    <property type="project" value="TreeGrafter"/>
</dbReference>
<feature type="coiled-coil region" evidence="1">
    <location>
        <begin position="155"/>
        <end position="196"/>
    </location>
</feature>
<dbReference type="GO" id="GO:0072686">
    <property type="term" value="C:mitotic spindle"/>
    <property type="evidence" value="ECO:0007669"/>
    <property type="project" value="TreeGrafter"/>
</dbReference>
<evidence type="ECO:0000256" key="1">
    <source>
        <dbReference type="SAM" id="Coils"/>
    </source>
</evidence>
<dbReference type="InterPro" id="IPR040349">
    <property type="entry name" value="Csm1/Pcs1"/>
</dbReference>
<dbReference type="CDD" id="cd23787">
    <property type="entry name" value="RWD_CSM1"/>
    <property type="match status" value="1"/>
</dbReference>
<dbReference type="GO" id="GO:1990644">
    <property type="term" value="F:microtubule site clamp"/>
    <property type="evidence" value="ECO:0007669"/>
    <property type="project" value="TreeGrafter"/>
</dbReference>
<reference evidence="4 5" key="1">
    <citation type="submission" date="2019-09" db="EMBL/GenBank/DDBJ databases">
        <authorList>
            <consortium name="DOE Joint Genome Institute"/>
            <person name="Mondo S.J."/>
            <person name="Navarro-Mendoza M.I."/>
            <person name="Perez-Arques C."/>
            <person name="Panchal S."/>
            <person name="Nicolas F.E."/>
            <person name="Ganguly P."/>
            <person name="Pangilinan J."/>
            <person name="Grigoriev I."/>
            <person name="Heitman J."/>
            <person name="Sanya K."/>
            <person name="Garre V."/>
        </authorList>
    </citation>
    <scope>NUCLEOTIDE SEQUENCE [LARGE SCALE GENOMIC DNA]</scope>
    <source>
        <strain evidence="4 5">MU402</strain>
    </source>
</reference>
<dbReference type="InterPro" id="IPR020981">
    <property type="entry name" value="Csm1/Pcs1_C"/>
</dbReference>
<dbReference type="PANTHER" id="PTHR28006">
    <property type="entry name" value="MONOPOLIN COMPLEX SUBUNIT CSM1"/>
    <property type="match status" value="1"/>
</dbReference>
<comment type="caution">
    <text evidence="4">The sequence shown here is derived from an EMBL/GenBank/DDBJ whole genome shotgun (WGS) entry which is preliminary data.</text>
</comment>
<dbReference type="GO" id="GO:0051315">
    <property type="term" value="P:attachment of mitotic spindle microtubules to kinetochore"/>
    <property type="evidence" value="ECO:0007669"/>
    <property type="project" value="TreeGrafter"/>
</dbReference>
<evidence type="ECO:0000259" key="3">
    <source>
        <dbReference type="Pfam" id="PF12539"/>
    </source>
</evidence>
<gene>
    <name evidence="4" type="ORF">FB192DRAFT_1389204</name>
</gene>
<dbReference type="Pfam" id="PF12539">
    <property type="entry name" value="Csm1"/>
    <property type="match status" value="1"/>
</dbReference>